<name>A0A937D7V4_9BURK</name>
<evidence type="ECO:0000313" key="8">
    <source>
        <dbReference type="Proteomes" id="UP000613011"/>
    </source>
</evidence>
<comment type="catalytic activity">
    <reaction evidence="5">
        <text>an L-alpha-D-Hep-(1-&gt;5)-[alpha-Kdo-(2-&gt;4)]-alpha-Kdo-(2-&gt;6)-lipid A + ADP-L-glycero-beta-D-manno-heptose = an L-alpha-D-Hep-(1-&gt;3)-L-alpha-D-Hep-(1-&gt;5)-[alpha-Kdo-(2-&gt;4)]-alpha-Kdo-(2-&gt;6)-lipid A + ADP + H(+)</text>
        <dbReference type="Rhea" id="RHEA:74071"/>
        <dbReference type="ChEBI" id="CHEBI:15378"/>
        <dbReference type="ChEBI" id="CHEBI:61506"/>
        <dbReference type="ChEBI" id="CHEBI:193068"/>
        <dbReference type="ChEBI" id="CHEBI:193069"/>
        <dbReference type="ChEBI" id="CHEBI:456216"/>
        <dbReference type="EC" id="2.4.99.24"/>
    </reaction>
</comment>
<evidence type="ECO:0000256" key="6">
    <source>
        <dbReference type="SAM" id="MobiDB-lite"/>
    </source>
</evidence>
<dbReference type="InterPro" id="IPR051199">
    <property type="entry name" value="LPS_LOS_Heptosyltrfase"/>
</dbReference>
<organism evidence="7 8">
    <name type="scientific">Ramlibacter aurantiacus</name>
    <dbReference type="NCBI Taxonomy" id="2801330"/>
    <lineage>
        <taxon>Bacteria</taxon>
        <taxon>Pseudomonadati</taxon>
        <taxon>Pseudomonadota</taxon>
        <taxon>Betaproteobacteria</taxon>
        <taxon>Burkholderiales</taxon>
        <taxon>Comamonadaceae</taxon>
        <taxon>Ramlibacter</taxon>
    </lineage>
</organism>
<dbReference type="Proteomes" id="UP000613011">
    <property type="component" value="Unassembled WGS sequence"/>
</dbReference>
<evidence type="ECO:0000313" key="7">
    <source>
        <dbReference type="EMBL" id="MBL0421356.1"/>
    </source>
</evidence>
<dbReference type="SUPFAM" id="SSF53756">
    <property type="entry name" value="UDP-Glycosyltransferase/glycogen phosphorylase"/>
    <property type="match status" value="1"/>
</dbReference>
<dbReference type="InterPro" id="IPR002201">
    <property type="entry name" value="Glyco_trans_9"/>
</dbReference>
<keyword evidence="2" id="KW-0808">Transferase</keyword>
<keyword evidence="1" id="KW-0328">Glycosyltransferase</keyword>
<sequence length="382" mass="40078">MKASPSTADAARAPASSGHHGTGFAGPSVAPPSGGFTGPGRKATPGGTLVVSPQWIGDAVMTEPLMRRLAARGERLTVGALPWVAPVYRAMPQVSEVIEFPFQHGGLQWAARRRLGRELHGRFDTAYVLPNSFKSALLPLLAGIPRRVGYLGEARVGLLTHRLKNPASKPPMVAFYSALSGEADVAADRPQLSLPAAELERVLNAHGLPAQGFYTFAPGAEFGGSKRWPAAHYAQLAAALDAPVLLLGSGKESALCEEIAQAAAGRCRNLAGRTALAEAFALIAAARAMVSNDSGLMHVAAAFGVPQVALFGSTSPLHTPPLNERARVLWLKQDPGYQPPLDCAPCFERECPLGHHRCLVDLDSQRALAALAASSPTPAVAR</sequence>
<gene>
    <name evidence="7" type="primary">waaF</name>
    <name evidence="7" type="ORF">JI739_13430</name>
</gene>
<comment type="caution">
    <text evidence="7">The sequence shown here is derived from an EMBL/GenBank/DDBJ whole genome shotgun (WGS) entry which is preliminary data.</text>
</comment>
<dbReference type="PANTHER" id="PTHR30160:SF7">
    <property type="entry name" value="ADP-HEPTOSE--LPS HEPTOSYLTRANSFERASE 2"/>
    <property type="match status" value="1"/>
</dbReference>
<dbReference type="Gene3D" id="3.40.50.2000">
    <property type="entry name" value="Glycogen Phosphorylase B"/>
    <property type="match status" value="2"/>
</dbReference>
<comment type="similarity">
    <text evidence="3">Belongs to the glycosyltransferase 9 family.</text>
</comment>
<dbReference type="EC" id="2.4.99.24" evidence="4"/>
<evidence type="ECO:0000256" key="2">
    <source>
        <dbReference type="ARBA" id="ARBA00022679"/>
    </source>
</evidence>
<evidence type="ECO:0000256" key="4">
    <source>
        <dbReference type="ARBA" id="ARBA00044042"/>
    </source>
</evidence>
<dbReference type="AlphaFoldDB" id="A0A937D7V4"/>
<dbReference type="GO" id="GO:0005829">
    <property type="term" value="C:cytosol"/>
    <property type="evidence" value="ECO:0007669"/>
    <property type="project" value="TreeGrafter"/>
</dbReference>
<evidence type="ECO:0000256" key="3">
    <source>
        <dbReference type="ARBA" id="ARBA00043995"/>
    </source>
</evidence>
<feature type="region of interest" description="Disordered" evidence="6">
    <location>
        <begin position="1"/>
        <end position="47"/>
    </location>
</feature>
<evidence type="ECO:0000256" key="5">
    <source>
        <dbReference type="ARBA" id="ARBA00047503"/>
    </source>
</evidence>
<dbReference type="GO" id="GO:0009244">
    <property type="term" value="P:lipopolysaccharide core region biosynthetic process"/>
    <property type="evidence" value="ECO:0007669"/>
    <property type="project" value="TreeGrafter"/>
</dbReference>
<dbReference type="Pfam" id="PF01075">
    <property type="entry name" value="Glyco_transf_9"/>
    <property type="match status" value="1"/>
</dbReference>
<keyword evidence="8" id="KW-1185">Reference proteome</keyword>
<accession>A0A937D7V4</accession>
<dbReference type="NCBIfam" id="TIGR02195">
    <property type="entry name" value="heptsyl_trn_II"/>
    <property type="match status" value="1"/>
</dbReference>
<dbReference type="CDD" id="cd03789">
    <property type="entry name" value="GT9_LPS_heptosyltransferase"/>
    <property type="match status" value="1"/>
</dbReference>
<evidence type="ECO:0000256" key="1">
    <source>
        <dbReference type="ARBA" id="ARBA00022676"/>
    </source>
</evidence>
<protein>
    <recommendedName>
        <fullName evidence="4">lipopolysaccharide heptosyltransferase II</fullName>
        <ecNumber evidence="4">2.4.99.24</ecNumber>
    </recommendedName>
</protein>
<dbReference type="PANTHER" id="PTHR30160">
    <property type="entry name" value="TETRAACYLDISACCHARIDE 4'-KINASE-RELATED"/>
    <property type="match status" value="1"/>
</dbReference>
<proteinExistence type="inferred from homology"/>
<dbReference type="GO" id="GO:0008713">
    <property type="term" value="F:ADP-heptose-lipopolysaccharide heptosyltransferase activity"/>
    <property type="evidence" value="ECO:0007669"/>
    <property type="project" value="UniProtKB-EC"/>
</dbReference>
<reference evidence="7" key="1">
    <citation type="submission" date="2021-01" db="EMBL/GenBank/DDBJ databases">
        <title>Ramlibacter sp. strain AW1 16S ribosomal RNA gene Genome sequencing and assembly.</title>
        <authorList>
            <person name="Kang M."/>
        </authorList>
    </citation>
    <scope>NUCLEOTIDE SEQUENCE</scope>
    <source>
        <strain evidence="7">AW1</strain>
    </source>
</reference>
<dbReference type="EMBL" id="JAEQNA010000004">
    <property type="protein sequence ID" value="MBL0421356.1"/>
    <property type="molecule type" value="Genomic_DNA"/>
</dbReference>
<dbReference type="InterPro" id="IPR011910">
    <property type="entry name" value="RfaF"/>
</dbReference>